<dbReference type="AlphaFoldDB" id="A0A1F7Z3C4"/>
<dbReference type="STRING" id="1802505.A3D01_05945"/>
<feature type="compositionally biased region" description="Low complexity" evidence="1">
    <location>
        <begin position="61"/>
        <end position="70"/>
    </location>
</feature>
<organism evidence="2 3">
    <name type="scientific">Candidatus Woesebacteria bacterium RIFCSPHIGHO2_02_FULL_39_13</name>
    <dbReference type="NCBI Taxonomy" id="1802505"/>
    <lineage>
        <taxon>Bacteria</taxon>
        <taxon>Candidatus Woeseibacteriota</taxon>
    </lineage>
</organism>
<comment type="caution">
    <text evidence="2">The sequence shown here is derived from an EMBL/GenBank/DDBJ whole genome shotgun (WGS) entry which is preliminary data.</text>
</comment>
<evidence type="ECO:0000256" key="1">
    <source>
        <dbReference type="SAM" id="MobiDB-lite"/>
    </source>
</evidence>
<gene>
    <name evidence="2" type="ORF">A3D01_05945</name>
</gene>
<protein>
    <submittedName>
        <fullName evidence="2">Uncharacterized protein</fullName>
    </submittedName>
</protein>
<evidence type="ECO:0000313" key="3">
    <source>
        <dbReference type="Proteomes" id="UP000177169"/>
    </source>
</evidence>
<accession>A0A1F7Z3C4</accession>
<proteinExistence type="predicted"/>
<dbReference type="Proteomes" id="UP000177169">
    <property type="component" value="Unassembled WGS sequence"/>
</dbReference>
<name>A0A1F7Z3C4_9BACT</name>
<dbReference type="EMBL" id="MGGR01000011">
    <property type="protein sequence ID" value="OGM33934.1"/>
    <property type="molecule type" value="Genomic_DNA"/>
</dbReference>
<evidence type="ECO:0000313" key="2">
    <source>
        <dbReference type="EMBL" id="OGM33934.1"/>
    </source>
</evidence>
<reference evidence="2 3" key="1">
    <citation type="journal article" date="2016" name="Nat. Commun.">
        <title>Thousands of microbial genomes shed light on interconnected biogeochemical processes in an aquifer system.</title>
        <authorList>
            <person name="Anantharaman K."/>
            <person name="Brown C.T."/>
            <person name="Hug L.A."/>
            <person name="Sharon I."/>
            <person name="Castelle C.J."/>
            <person name="Probst A.J."/>
            <person name="Thomas B.C."/>
            <person name="Singh A."/>
            <person name="Wilkins M.J."/>
            <person name="Karaoz U."/>
            <person name="Brodie E.L."/>
            <person name="Williams K.H."/>
            <person name="Hubbard S.S."/>
            <person name="Banfield J.F."/>
        </authorList>
    </citation>
    <scope>NUCLEOTIDE SEQUENCE [LARGE SCALE GENOMIC DNA]</scope>
</reference>
<sequence length="120" mass="12956">MATNPERPSEGQRPPVTESVVKEIPETPETTPSLQEAGVTPVPTQITAQVTDDKTGKPLMQSPSTQTITITIPASPTQLTDWSKGSPSDSLTWLATFWLRIIKKAFHFGWRVLAQGGGAT</sequence>
<feature type="region of interest" description="Disordered" evidence="1">
    <location>
        <begin position="1"/>
        <end position="70"/>
    </location>
</feature>